<feature type="region of interest" description="Disordered" evidence="2">
    <location>
        <begin position="75"/>
        <end position="96"/>
    </location>
</feature>
<evidence type="ECO:0000313" key="5">
    <source>
        <dbReference type="Proteomes" id="UP000054270"/>
    </source>
</evidence>
<dbReference type="PROSITE" id="PS50157">
    <property type="entry name" value="ZINC_FINGER_C2H2_2"/>
    <property type="match status" value="1"/>
</dbReference>
<dbReference type="InterPro" id="IPR049233">
    <property type="entry name" value="DUF6830"/>
</dbReference>
<reference evidence="5" key="1">
    <citation type="submission" date="2014-04" db="EMBL/GenBank/DDBJ databases">
        <title>Evolutionary Origins and Diversification of the Mycorrhizal Mutualists.</title>
        <authorList>
            <consortium name="DOE Joint Genome Institute"/>
            <consortium name="Mycorrhizal Genomics Consortium"/>
            <person name="Kohler A."/>
            <person name="Kuo A."/>
            <person name="Nagy L.G."/>
            <person name="Floudas D."/>
            <person name="Copeland A."/>
            <person name="Barry K.W."/>
            <person name="Cichocki N."/>
            <person name="Veneault-Fourrey C."/>
            <person name="LaButti K."/>
            <person name="Lindquist E.A."/>
            <person name="Lipzen A."/>
            <person name="Lundell T."/>
            <person name="Morin E."/>
            <person name="Murat C."/>
            <person name="Riley R."/>
            <person name="Ohm R."/>
            <person name="Sun H."/>
            <person name="Tunlid A."/>
            <person name="Henrissat B."/>
            <person name="Grigoriev I.V."/>
            <person name="Hibbett D.S."/>
            <person name="Martin F."/>
        </authorList>
    </citation>
    <scope>NUCLEOTIDE SEQUENCE [LARGE SCALE GENOMIC DNA]</scope>
    <source>
        <strain evidence="5">FD-334 SS-4</strain>
    </source>
</reference>
<keyword evidence="1" id="KW-0479">Metal-binding</keyword>
<gene>
    <name evidence="4" type="ORF">HYPSUDRAFT_147634</name>
</gene>
<keyword evidence="1" id="KW-0863">Zinc-finger</keyword>
<evidence type="ECO:0000256" key="2">
    <source>
        <dbReference type="SAM" id="MobiDB-lite"/>
    </source>
</evidence>
<feature type="compositionally biased region" description="Polar residues" evidence="2">
    <location>
        <begin position="75"/>
        <end position="85"/>
    </location>
</feature>
<dbReference type="InterPro" id="IPR041078">
    <property type="entry name" value="Plavaka"/>
</dbReference>
<protein>
    <recommendedName>
        <fullName evidence="3">C2H2-type domain-containing protein</fullName>
    </recommendedName>
</protein>
<dbReference type="Pfam" id="PF20722">
    <property type="entry name" value="DUF6830"/>
    <property type="match status" value="1"/>
</dbReference>
<sequence length="999" mass="113506">MSTTYCPRCAKKFKTQAALLQHMNQPISSCLTHYQERINIAASLQTALPAEPTHSPPDNHMEIDDPVAPLTQVHTSSELSSNSIRPSFRNLRTKPTNQNIPSERLPFIIKTHPTSGRVFGRGATFMDLFNSDRFSDARKHGCLYYPFASRKEWELASFLLNSNLSMASVDRFLKLELVKDMGLSFKTAKDLRNRAEVLPQGPLWKSEAWNTAFPTKFKLYLYYRDPIDCLQAIMHSPLVKDCIQFHPLQLFRSAEGVMRVYTEWLTGDKAWEMQDVLPDGASILGTVLSSDKTTISSMTGNRVAHPLLISLANLKMDFRMKSSNHAFLLLALIPVPQFIHRKKRFRGLLEDRMFHECLDFILRPLKTAAKIGIMMSDPLGWQHNFRHEPRTASTTLAQLEAIEDTVHPWDLDAYFKAASEHRLNGVHRPFWADWPLSDPSVFLTPEPLHHWHKAFWDHDAKWCINAVGSAEIDFRFSILHPHTGLRHFSEGISSLKQVTGREHREMQRHIVGIIADAVPPNFLIAVRALMDFRYLGQSREIDDRLCLKMEAALSEFHLHKNAIIAAGARRGKGSNSQINNWHIPKLEFLQSVVPNIRANGVAIQWSADGTERAHIEVIKNPSDFSNNQNYESQICRHLDRSEKCRQFNLSTALSDDAILLDERMVSAIPTAGNNLDDDASDDDATPNNDSQASPRATGCTASHFADYFAQALTLSTSIASNGGIPDKRLSPLRTFCPSQSEAVAFHLNRDPSFKRMTIDETSVLFSIPDLHQALADYFQRLSRANSDGHIGVFGGRRSCTSKDVHLPFTHLQVWKKLRLQNKAHHSPHQPLPSCTVNACPPSGEWSLGRYDPIIINLDPSQKWPYSGLKGHQVAELHLIFRIVPPRNRAFTFEDQFLIYAYRFDVVPQINKKFTGSSSARGPYPEADSSLYVLKRARRIDEMLIGDILPLRQVRALVELIPCFGQEADRRLTKYSSSHYNSEFRLNRFFDKELYFALSQ</sequence>
<feature type="region of interest" description="Disordered" evidence="2">
    <location>
        <begin position="670"/>
        <end position="697"/>
    </location>
</feature>
<dbReference type="Proteomes" id="UP000054270">
    <property type="component" value="Unassembled WGS sequence"/>
</dbReference>
<feature type="compositionally biased region" description="Acidic residues" evidence="2">
    <location>
        <begin position="675"/>
        <end position="684"/>
    </location>
</feature>
<dbReference type="EMBL" id="KN817620">
    <property type="protein sequence ID" value="KJA16507.1"/>
    <property type="molecule type" value="Genomic_DNA"/>
</dbReference>
<dbReference type="InterPro" id="IPR013087">
    <property type="entry name" value="Znf_C2H2_type"/>
</dbReference>
<keyword evidence="5" id="KW-1185">Reference proteome</keyword>
<evidence type="ECO:0000256" key="1">
    <source>
        <dbReference type="PROSITE-ProRule" id="PRU00042"/>
    </source>
</evidence>
<dbReference type="Pfam" id="PF18759">
    <property type="entry name" value="Plavaka"/>
    <property type="match status" value="2"/>
</dbReference>
<dbReference type="OrthoDB" id="3232986at2759"/>
<dbReference type="GO" id="GO:0008270">
    <property type="term" value="F:zinc ion binding"/>
    <property type="evidence" value="ECO:0007669"/>
    <property type="project" value="UniProtKB-KW"/>
</dbReference>
<evidence type="ECO:0000313" key="4">
    <source>
        <dbReference type="EMBL" id="KJA16507.1"/>
    </source>
</evidence>
<organism evidence="4 5">
    <name type="scientific">Hypholoma sublateritium (strain FD-334 SS-4)</name>
    <dbReference type="NCBI Taxonomy" id="945553"/>
    <lineage>
        <taxon>Eukaryota</taxon>
        <taxon>Fungi</taxon>
        <taxon>Dikarya</taxon>
        <taxon>Basidiomycota</taxon>
        <taxon>Agaricomycotina</taxon>
        <taxon>Agaricomycetes</taxon>
        <taxon>Agaricomycetidae</taxon>
        <taxon>Agaricales</taxon>
        <taxon>Agaricineae</taxon>
        <taxon>Strophariaceae</taxon>
        <taxon>Hypholoma</taxon>
    </lineage>
</organism>
<proteinExistence type="predicted"/>
<keyword evidence="1" id="KW-0862">Zinc</keyword>
<accession>A0A0D2KPF7</accession>
<feature type="domain" description="C2H2-type" evidence="3">
    <location>
        <begin position="4"/>
        <end position="38"/>
    </location>
</feature>
<evidence type="ECO:0000259" key="3">
    <source>
        <dbReference type="PROSITE" id="PS50157"/>
    </source>
</evidence>
<dbReference type="AlphaFoldDB" id="A0A0D2KPF7"/>
<name>A0A0D2KPF7_HYPSF</name>